<dbReference type="InterPro" id="IPR010827">
    <property type="entry name" value="BamA/TamA_POTRA"/>
</dbReference>
<keyword evidence="2" id="KW-0472">Membrane</keyword>
<sequence length="491" mass="56852">MRTVFFYIRTRRYGCFFCWAVWALLLGIAMPTAAQVPDTTVTPSAQPLAVVQDSGYVIVRNVAVSGNKKTRTSIILRELPIKPGDTVYLRTLAETLEAGRKQLLNTSLFLNVSANVKNWEGQQADFVYEVWERWYLFAFPIFKLADRNFNQWWVEQKRSLNRVNIGVKAFQDNLTGRNDDIYADVTVGYTQKFLLGYNLPYIDRKLRQGLGFVVSYSRNREINYISDFNKQQFFRQDDFLRRQFALGLNYTYRKAISTRHQVALNYYHESVNDSVALKNPDYLGGGRTEMGYLELSYRLNYIKADSWQYPLVGQSLYAEATRTGFGPLSGLEYFKFRVKGAKYWELARKTYGALSVLGQAKFSDKQPYIGMRAMGYGDDYLRGLEYYVVDATSYFIFKSTLRRELLNFKVHLPIVPKKFSNLPIRVLAKAYGDMGYGYARRVRNGMLNNRMLYTTGVGLDVVSFYDTCIRFEYSINQLGEKGLFLHAKLDM</sequence>
<dbReference type="Pfam" id="PF01103">
    <property type="entry name" value="Omp85"/>
    <property type="match status" value="1"/>
</dbReference>
<dbReference type="GO" id="GO:0019867">
    <property type="term" value="C:outer membrane"/>
    <property type="evidence" value="ECO:0007669"/>
    <property type="project" value="InterPro"/>
</dbReference>
<reference evidence="5 6" key="1">
    <citation type="submission" date="2018-11" db="EMBL/GenBank/DDBJ databases">
        <title>Chitinophaga lutea sp.nov., isolate from arsenic contaminated soil.</title>
        <authorList>
            <person name="Zong Y."/>
        </authorList>
    </citation>
    <scope>NUCLEOTIDE SEQUENCE [LARGE SCALE GENOMIC DNA]</scope>
    <source>
        <strain evidence="5 6">ZY74</strain>
    </source>
</reference>
<comment type="subcellular location">
    <subcellularLocation>
        <location evidence="1">Membrane</location>
    </subcellularLocation>
</comment>
<gene>
    <name evidence="5" type="ORF">EGT74_07035</name>
</gene>
<feature type="signal peptide" evidence="3">
    <location>
        <begin position="1"/>
        <end position="34"/>
    </location>
</feature>
<evidence type="ECO:0000256" key="1">
    <source>
        <dbReference type="ARBA" id="ARBA00004370"/>
    </source>
</evidence>
<dbReference type="OrthoDB" id="9768717at2"/>
<accession>A0A3N4PZ77</accession>
<organism evidence="5 6">
    <name type="scientific">Chitinophaga lutea</name>
    <dbReference type="NCBI Taxonomy" id="2488634"/>
    <lineage>
        <taxon>Bacteria</taxon>
        <taxon>Pseudomonadati</taxon>
        <taxon>Bacteroidota</taxon>
        <taxon>Chitinophagia</taxon>
        <taxon>Chitinophagales</taxon>
        <taxon>Chitinophagaceae</taxon>
        <taxon>Chitinophaga</taxon>
    </lineage>
</organism>
<dbReference type="AlphaFoldDB" id="A0A3N4PZ77"/>
<feature type="chain" id="PRO_5018009468" description="POTRA domain-containing protein" evidence="3">
    <location>
        <begin position="35"/>
        <end position="491"/>
    </location>
</feature>
<keyword evidence="3" id="KW-0732">Signal</keyword>
<evidence type="ECO:0000313" key="6">
    <source>
        <dbReference type="Proteomes" id="UP000278351"/>
    </source>
</evidence>
<dbReference type="Proteomes" id="UP000278351">
    <property type="component" value="Unassembled WGS sequence"/>
</dbReference>
<proteinExistence type="predicted"/>
<dbReference type="PROSITE" id="PS51779">
    <property type="entry name" value="POTRA"/>
    <property type="match status" value="1"/>
</dbReference>
<dbReference type="EMBL" id="RPDH01000001">
    <property type="protein sequence ID" value="RPE13278.1"/>
    <property type="molecule type" value="Genomic_DNA"/>
</dbReference>
<evidence type="ECO:0000313" key="5">
    <source>
        <dbReference type="EMBL" id="RPE13278.1"/>
    </source>
</evidence>
<feature type="domain" description="POTRA" evidence="4">
    <location>
        <begin position="57"/>
        <end position="133"/>
    </location>
</feature>
<keyword evidence="6" id="KW-1185">Reference proteome</keyword>
<dbReference type="Gene3D" id="2.40.160.50">
    <property type="entry name" value="membrane protein fhac: a member of the omp85/tpsb transporter family"/>
    <property type="match status" value="1"/>
</dbReference>
<evidence type="ECO:0000259" key="4">
    <source>
        <dbReference type="PROSITE" id="PS51779"/>
    </source>
</evidence>
<dbReference type="Gene3D" id="3.10.20.310">
    <property type="entry name" value="membrane protein fhac"/>
    <property type="match status" value="1"/>
</dbReference>
<dbReference type="RefSeq" id="WP_123845794.1">
    <property type="nucleotide sequence ID" value="NZ_RPDH01000001.1"/>
</dbReference>
<protein>
    <recommendedName>
        <fullName evidence="4">POTRA domain-containing protein</fullName>
    </recommendedName>
</protein>
<name>A0A3N4PZ77_9BACT</name>
<evidence type="ECO:0000256" key="2">
    <source>
        <dbReference type="ARBA" id="ARBA00023136"/>
    </source>
</evidence>
<evidence type="ECO:0000256" key="3">
    <source>
        <dbReference type="SAM" id="SignalP"/>
    </source>
</evidence>
<dbReference type="Pfam" id="PF07244">
    <property type="entry name" value="POTRA"/>
    <property type="match status" value="1"/>
</dbReference>
<dbReference type="InterPro" id="IPR034746">
    <property type="entry name" value="POTRA"/>
</dbReference>
<comment type="caution">
    <text evidence="5">The sequence shown here is derived from an EMBL/GenBank/DDBJ whole genome shotgun (WGS) entry which is preliminary data.</text>
</comment>
<dbReference type="InterPro" id="IPR000184">
    <property type="entry name" value="Bac_surfAg_D15"/>
</dbReference>